<accession>A0AAW5N3C0</accession>
<feature type="transmembrane region" description="Helical" evidence="1">
    <location>
        <begin position="76"/>
        <end position="98"/>
    </location>
</feature>
<sequence length="140" mass="15444">MSDTIKHLGIVENINGPYVQVRILQTSACASCSVKGHCNASETKEKLIDVYNGKDIHCQVGQRVLICGATSMGMKAVWLAFCIPFLLLMGALFLFMALTGGDEAKAALFSLATLVPYYLILYVCRQRLKRTFTFTLESIN</sequence>
<protein>
    <submittedName>
        <fullName evidence="2">SoxR reducing system RseC family protein</fullName>
    </submittedName>
</protein>
<comment type="caution">
    <text evidence="2">The sequence shown here is derived from an EMBL/GenBank/DDBJ whole genome shotgun (WGS) entry which is preliminary data.</text>
</comment>
<evidence type="ECO:0000256" key="1">
    <source>
        <dbReference type="SAM" id="Phobius"/>
    </source>
</evidence>
<evidence type="ECO:0000313" key="2">
    <source>
        <dbReference type="EMBL" id="MCR8874902.1"/>
    </source>
</evidence>
<keyword evidence="1" id="KW-0472">Membrane</keyword>
<dbReference type="AlphaFoldDB" id="A0AAW5N3C0"/>
<dbReference type="EMBL" id="JANRHJ010000015">
    <property type="protein sequence ID" value="MCR8874902.1"/>
    <property type="molecule type" value="Genomic_DNA"/>
</dbReference>
<dbReference type="RefSeq" id="WP_018711566.1">
    <property type="nucleotide sequence ID" value="NZ_CALULB010000011.1"/>
</dbReference>
<organism evidence="2 3">
    <name type="scientific">Phocaeicola barnesiae</name>
    <dbReference type="NCBI Taxonomy" id="376804"/>
    <lineage>
        <taxon>Bacteria</taxon>
        <taxon>Pseudomonadati</taxon>
        <taxon>Bacteroidota</taxon>
        <taxon>Bacteroidia</taxon>
        <taxon>Bacteroidales</taxon>
        <taxon>Bacteroidaceae</taxon>
        <taxon>Phocaeicola</taxon>
    </lineage>
</organism>
<keyword evidence="3" id="KW-1185">Reference proteome</keyword>
<evidence type="ECO:0000313" key="3">
    <source>
        <dbReference type="Proteomes" id="UP001204579"/>
    </source>
</evidence>
<dbReference type="Pfam" id="PF04246">
    <property type="entry name" value="RseC_MucC"/>
    <property type="match status" value="1"/>
</dbReference>
<feature type="transmembrane region" description="Helical" evidence="1">
    <location>
        <begin position="104"/>
        <end position="124"/>
    </location>
</feature>
<dbReference type="Proteomes" id="UP001204579">
    <property type="component" value="Unassembled WGS sequence"/>
</dbReference>
<name>A0AAW5N3C0_9BACT</name>
<gene>
    <name evidence="2" type="ORF">NW209_12930</name>
</gene>
<proteinExistence type="predicted"/>
<keyword evidence="1" id="KW-1133">Transmembrane helix</keyword>
<keyword evidence="1" id="KW-0812">Transmembrane</keyword>
<reference evidence="2 3" key="1">
    <citation type="submission" date="2022-08" db="EMBL/GenBank/DDBJ databases">
        <authorList>
            <person name="Zeman M."/>
            <person name="Kubasova T."/>
        </authorList>
    </citation>
    <scope>NUCLEOTIDE SEQUENCE [LARGE SCALE GENOMIC DNA]</scope>
    <source>
        <strain evidence="2 3">ET62</strain>
    </source>
</reference>
<dbReference type="GeneID" id="82443970"/>